<accession>A0A6A9QL15</accession>
<comment type="caution">
    <text evidence="2">The sequence shown here is derived from an EMBL/GenBank/DDBJ whole genome shotgun (WGS) entry which is preliminary data.</text>
</comment>
<protein>
    <submittedName>
        <fullName evidence="2">Uncharacterized protein</fullName>
    </submittedName>
</protein>
<keyword evidence="1" id="KW-0472">Membrane</keyword>
<feature type="transmembrane region" description="Helical" evidence="1">
    <location>
        <begin position="48"/>
        <end position="67"/>
    </location>
</feature>
<evidence type="ECO:0000313" key="3">
    <source>
        <dbReference type="Proteomes" id="UP000470772"/>
    </source>
</evidence>
<organism evidence="2 3">
    <name type="scientific">Sulfuracidifex metallicus DSM 6482 = JCM 9184</name>
    <dbReference type="NCBI Taxonomy" id="523847"/>
    <lineage>
        <taxon>Archaea</taxon>
        <taxon>Thermoproteota</taxon>
        <taxon>Thermoprotei</taxon>
        <taxon>Sulfolobales</taxon>
        <taxon>Sulfolobaceae</taxon>
        <taxon>Sulfuracidifex</taxon>
    </lineage>
</organism>
<proteinExistence type="predicted"/>
<name>A0A6A9QL15_SULME</name>
<keyword evidence="1" id="KW-0812">Transmembrane</keyword>
<dbReference type="Proteomes" id="UP000470772">
    <property type="component" value="Unassembled WGS sequence"/>
</dbReference>
<dbReference type="EMBL" id="WGGD01000005">
    <property type="protein sequence ID" value="MUN29977.1"/>
    <property type="molecule type" value="Genomic_DNA"/>
</dbReference>
<evidence type="ECO:0000256" key="1">
    <source>
        <dbReference type="SAM" id="Phobius"/>
    </source>
</evidence>
<gene>
    <name evidence="2" type="ORF">GC250_11160</name>
</gene>
<reference evidence="2 3" key="1">
    <citation type="submission" date="2019-10" db="EMBL/GenBank/DDBJ databases">
        <title>Sequencing and Assembly of Multiple Reported Metal-Biooxidizing Members of the Extremely Thermoacidophilic Archaeal Family Sulfolobaceae.</title>
        <authorList>
            <person name="Counts J.A."/>
            <person name="Kelly R.M."/>
        </authorList>
    </citation>
    <scope>NUCLEOTIDE SEQUENCE [LARGE SCALE GENOMIC DNA]</scope>
    <source>
        <strain evidence="2 3">DSM 6482</strain>
    </source>
</reference>
<evidence type="ECO:0000313" key="2">
    <source>
        <dbReference type="EMBL" id="MUN29977.1"/>
    </source>
</evidence>
<keyword evidence="1" id="KW-1133">Transmembrane helix</keyword>
<feature type="transmembrane region" description="Helical" evidence="1">
    <location>
        <begin position="6"/>
        <end position="27"/>
    </location>
</feature>
<dbReference type="RefSeq" id="WP_054838894.1">
    <property type="nucleotide sequence ID" value="NZ_BBBY01000023.1"/>
</dbReference>
<sequence length="86" mass="9726">MTLAIPSQDAVILAALALGELVVGFIFRPIKQSKRKDPDMRKIKWTMILGGFLVLVMAHFANFFAYWEYAEGMLLDGILVYTGFRV</sequence>
<keyword evidence="3" id="KW-1185">Reference proteome</keyword>
<dbReference type="AlphaFoldDB" id="A0A6A9QL15"/>